<dbReference type="OrthoDB" id="6373594at2759"/>
<feature type="domain" description="PPIase cyclophilin-type" evidence="6">
    <location>
        <begin position="371"/>
        <end position="515"/>
    </location>
</feature>
<proteinExistence type="predicted"/>
<dbReference type="SMART" id="SM00184">
    <property type="entry name" value="RING"/>
    <property type="match status" value="1"/>
</dbReference>
<dbReference type="GO" id="GO:0008270">
    <property type="term" value="F:zinc ion binding"/>
    <property type="evidence" value="ECO:0007669"/>
    <property type="project" value="UniProtKB-KW"/>
</dbReference>
<dbReference type="GO" id="GO:0003755">
    <property type="term" value="F:peptidyl-prolyl cis-trans isomerase activity"/>
    <property type="evidence" value="ECO:0007669"/>
    <property type="project" value="InterPro"/>
</dbReference>
<dbReference type="InterPro" id="IPR001841">
    <property type="entry name" value="Znf_RING"/>
</dbReference>
<evidence type="ECO:0000256" key="1">
    <source>
        <dbReference type="ARBA" id="ARBA00022723"/>
    </source>
</evidence>
<comment type="caution">
    <text evidence="8">The sequence shown here is derived from an EMBL/GenBank/DDBJ whole genome shotgun (WGS) entry which is preliminary data.</text>
</comment>
<evidence type="ECO:0000259" key="7">
    <source>
        <dbReference type="PROSITE" id="PS50089"/>
    </source>
</evidence>
<dbReference type="Gene3D" id="3.30.40.10">
    <property type="entry name" value="Zinc/RING finger domain, C3HC4 (zinc finger)"/>
    <property type="match status" value="1"/>
</dbReference>
<evidence type="ECO:0000313" key="8">
    <source>
        <dbReference type="EMBL" id="KAG0727000.1"/>
    </source>
</evidence>
<dbReference type="InterPro" id="IPR017907">
    <property type="entry name" value="Znf_RING_CS"/>
</dbReference>
<keyword evidence="1" id="KW-0479">Metal-binding</keyword>
<sequence length="539" mass="60044">MEAAGQPPRPEEISSRITQLAMQVMAGINHLQTVAEDNVMSAAPDVPQEREVNCPICFEQFEEAHAPRTLRCGHTVCTPCLETILTRPAGDRNCPECRRPLKVTAVAHIPVSYTIMRLARALEQTCAVAAAAEAEIEEVNEAGVIGETCVRHHYPVLWWCSSCHAFQCRSCTHSDDCPERLPAGEAIVHLKQAQVEESERTVLALQDLHNTMETQQDKLKVAIDRMAEEVRQLKAKAKKVQEQVLDVEEAEAQVVEASSACRMTRALARAAEVQAAARVWLEHKNSRPSSPPLSLDDGPVSLDVLRQKLLVTKNIYAVKRNKDNEQIFAPVSVQGDKIFVHTYTTKAPPSNANLMSGNTVAFSQVTQRQVFFDIHMDGRFEGRVVIVLFRTANFKKGEVFLDLFSNAQGTTYKGLKLSTPMYRSGDTNNRVVQVGKEITENNYLPRYMPLPEHDNYNHRNIYPGLVSGISANIKPNDDEGIFPTMSSFMVHLYHVYNSNDPAGFGKVLSGLSVLRYAVWDKREAVIGDCGYVLPIAEDF</sequence>
<dbReference type="EMBL" id="JACEEZ010003824">
    <property type="protein sequence ID" value="KAG0727000.1"/>
    <property type="molecule type" value="Genomic_DNA"/>
</dbReference>
<dbReference type="SUPFAM" id="SSF50891">
    <property type="entry name" value="Cyclophilin-like"/>
    <property type="match status" value="1"/>
</dbReference>
<dbReference type="PROSITE" id="PS50072">
    <property type="entry name" value="CSA_PPIASE_2"/>
    <property type="match status" value="1"/>
</dbReference>
<keyword evidence="2 4" id="KW-0863">Zinc-finger</keyword>
<keyword evidence="3" id="KW-0862">Zinc</keyword>
<evidence type="ECO:0000256" key="3">
    <source>
        <dbReference type="ARBA" id="ARBA00022833"/>
    </source>
</evidence>
<reference evidence="8" key="1">
    <citation type="submission" date="2020-07" db="EMBL/GenBank/DDBJ databases">
        <title>The High-quality genome of the commercially important snow crab, Chionoecetes opilio.</title>
        <authorList>
            <person name="Jeong J.-H."/>
            <person name="Ryu S."/>
        </authorList>
    </citation>
    <scope>NUCLEOTIDE SEQUENCE</scope>
    <source>
        <strain evidence="8">MADBK_172401_WGS</strain>
        <tissue evidence="8">Digestive gland</tissue>
    </source>
</reference>
<name>A0A8J4YF79_CHIOP</name>
<dbReference type="SUPFAM" id="SSF57850">
    <property type="entry name" value="RING/U-box"/>
    <property type="match status" value="1"/>
</dbReference>
<dbReference type="Pfam" id="PF14634">
    <property type="entry name" value="zf-RING_5"/>
    <property type="match status" value="1"/>
</dbReference>
<dbReference type="AlphaFoldDB" id="A0A8J4YF79"/>
<evidence type="ECO:0000259" key="6">
    <source>
        <dbReference type="PROSITE" id="PS50072"/>
    </source>
</evidence>
<organism evidence="8 9">
    <name type="scientific">Chionoecetes opilio</name>
    <name type="common">Atlantic snow crab</name>
    <name type="synonym">Cancer opilio</name>
    <dbReference type="NCBI Taxonomy" id="41210"/>
    <lineage>
        <taxon>Eukaryota</taxon>
        <taxon>Metazoa</taxon>
        <taxon>Ecdysozoa</taxon>
        <taxon>Arthropoda</taxon>
        <taxon>Crustacea</taxon>
        <taxon>Multicrustacea</taxon>
        <taxon>Malacostraca</taxon>
        <taxon>Eumalacostraca</taxon>
        <taxon>Eucarida</taxon>
        <taxon>Decapoda</taxon>
        <taxon>Pleocyemata</taxon>
        <taxon>Brachyura</taxon>
        <taxon>Eubrachyura</taxon>
        <taxon>Majoidea</taxon>
        <taxon>Majidae</taxon>
        <taxon>Chionoecetes</taxon>
    </lineage>
</organism>
<dbReference type="InterPro" id="IPR013083">
    <property type="entry name" value="Znf_RING/FYVE/PHD"/>
</dbReference>
<dbReference type="InterPro" id="IPR050143">
    <property type="entry name" value="TRIM/RBCC"/>
</dbReference>
<accession>A0A8J4YF79</accession>
<feature type="coiled-coil region" evidence="5">
    <location>
        <begin position="205"/>
        <end position="253"/>
    </location>
</feature>
<dbReference type="PANTHER" id="PTHR24103">
    <property type="entry name" value="E3 UBIQUITIN-PROTEIN LIGASE TRIM"/>
    <property type="match status" value="1"/>
</dbReference>
<evidence type="ECO:0000256" key="2">
    <source>
        <dbReference type="ARBA" id="ARBA00022771"/>
    </source>
</evidence>
<dbReference type="InterPro" id="IPR029000">
    <property type="entry name" value="Cyclophilin-like_dom_sf"/>
</dbReference>
<keyword evidence="5" id="KW-0175">Coiled coil</keyword>
<dbReference type="InterPro" id="IPR002130">
    <property type="entry name" value="Cyclophilin-type_PPIase_dom"/>
</dbReference>
<keyword evidence="9" id="KW-1185">Reference proteome</keyword>
<evidence type="ECO:0000313" key="9">
    <source>
        <dbReference type="Proteomes" id="UP000770661"/>
    </source>
</evidence>
<protein>
    <submittedName>
        <fullName evidence="8">E3 ubiquitin-protein ligase TRIM32</fullName>
    </submittedName>
</protein>
<evidence type="ECO:0000256" key="5">
    <source>
        <dbReference type="SAM" id="Coils"/>
    </source>
</evidence>
<dbReference type="PROSITE" id="PS50089">
    <property type="entry name" value="ZF_RING_2"/>
    <property type="match status" value="1"/>
</dbReference>
<dbReference type="Gene3D" id="2.40.100.10">
    <property type="entry name" value="Cyclophilin-like"/>
    <property type="match status" value="1"/>
</dbReference>
<dbReference type="Proteomes" id="UP000770661">
    <property type="component" value="Unassembled WGS sequence"/>
</dbReference>
<dbReference type="PROSITE" id="PS00518">
    <property type="entry name" value="ZF_RING_1"/>
    <property type="match status" value="1"/>
</dbReference>
<evidence type="ECO:0000256" key="4">
    <source>
        <dbReference type="PROSITE-ProRule" id="PRU00175"/>
    </source>
</evidence>
<feature type="domain" description="RING-type" evidence="7">
    <location>
        <begin position="54"/>
        <end position="98"/>
    </location>
</feature>
<gene>
    <name evidence="8" type="primary">Trim32</name>
    <name evidence="8" type="ORF">GWK47_035540</name>
</gene>